<dbReference type="EMBL" id="LBOW01000002">
    <property type="protein sequence ID" value="KKP45299.1"/>
    <property type="molecule type" value="Genomic_DNA"/>
</dbReference>
<feature type="domain" description="DNA polymerase III subunit tau-like C-terminal" evidence="1">
    <location>
        <begin position="4"/>
        <end position="77"/>
    </location>
</feature>
<sequence length="103" mass="11717">MDETTWNKILSNIKPISPSIEALLRSSQLKNLDGDKLKLAVYYKFHKDKLEENKNKKLIEDSILSILSKQITIEIGLVDVPAKSELTESLNQNIMTAAEEIFQ</sequence>
<dbReference type="AlphaFoldDB" id="A0A0F9ZMG2"/>
<proteinExistence type="predicted"/>
<accession>A0A0F9ZMG2</accession>
<evidence type="ECO:0000259" key="1">
    <source>
        <dbReference type="Pfam" id="PF20964"/>
    </source>
</evidence>
<name>A0A0F9ZMG2_9BACT</name>
<dbReference type="STRING" id="1618566.UR35_C0002G0132"/>
<comment type="caution">
    <text evidence="2">The sequence shown here is derived from an EMBL/GenBank/DDBJ whole genome shotgun (WGS) entry which is preliminary data.</text>
</comment>
<dbReference type="InterPro" id="IPR038454">
    <property type="entry name" value="DnaA_N_sf"/>
</dbReference>
<dbReference type="InterPro" id="IPR048448">
    <property type="entry name" value="DnaX-like_C"/>
</dbReference>
<protein>
    <submittedName>
        <fullName evidence="2">Polymerase III, subunit gamma and tau protein</fullName>
    </submittedName>
</protein>
<dbReference type="Proteomes" id="UP000034778">
    <property type="component" value="Unassembled WGS sequence"/>
</dbReference>
<gene>
    <name evidence="2" type="ORF">UR35_C0002G0132</name>
</gene>
<organism evidence="2 3">
    <name type="scientific">Candidatus Woesebacteria bacterium GW2011_GWB1_33_22</name>
    <dbReference type="NCBI Taxonomy" id="1618566"/>
    <lineage>
        <taxon>Bacteria</taxon>
        <taxon>Candidatus Woeseibacteriota</taxon>
    </lineage>
</organism>
<dbReference type="Gene3D" id="3.30.300.180">
    <property type="match status" value="1"/>
</dbReference>
<reference evidence="2 3" key="1">
    <citation type="journal article" date="2015" name="Nature">
        <title>rRNA introns, odd ribosomes, and small enigmatic genomes across a large radiation of phyla.</title>
        <authorList>
            <person name="Brown C.T."/>
            <person name="Hug L.A."/>
            <person name="Thomas B.C."/>
            <person name="Sharon I."/>
            <person name="Castelle C.J."/>
            <person name="Singh A."/>
            <person name="Wilkins M.J."/>
            <person name="Williams K.H."/>
            <person name="Banfield J.F."/>
        </authorList>
    </citation>
    <scope>NUCLEOTIDE SEQUENCE [LARGE SCALE GENOMIC DNA]</scope>
</reference>
<evidence type="ECO:0000313" key="3">
    <source>
        <dbReference type="Proteomes" id="UP000034778"/>
    </source>
</evidence>
<dbReference type="Pfam" id="PF20964">
    <property type="entry name" value="DnaX_C"/>
    <property type="match status" value="1"/>
</dbReference>
<evidence type="ECO:0000313" key="2">
    <source>
        <dbReference type="EMBL" id="KKP45299.1"/>
    </source>
</evidence>